<evidence type="ECO:0000313" key="1">
    <source>
        <dbReference type="EMBL" id="NID04696.1"/>
    </source>
</evidence>
<dbReference type="EMBL" id="JAAQQR010000003">
    <property type="protein sequence ID" value="NID04696.1"/>
    <property type="molecule type" value="Genomic_DNA"/>
</dbReference>
<accession>A0ABX0Q4M7</accession>
<evidence type="ECO:0000313" key="2">
    <source>
        <dbReference type="Proteomes" id="UP001429601"/>
    </source>
</evidence>
<reference evidence="1 2" key="1">
    <citation type="journal article" date="2011" name="Curr. Microbiol.">
        <title>Luteibacter jiangsuensis sp. nov.: a methamidophos-degrading bacterium isolated from a methamidophos-manufacturing factory.</title>
        <authorList>
            <person name="Wang L."/>
            <person name="Wang G.L."/>
            <person name="Li S.P."/>
            <person name="Jiang J.D."/>
        </authorList>
    </citation>
    <scope>NUCLEOTIDE SEQUENCE [LARGE SCALE GENOMIC DNA]</scope>
    <source>
        <strain evidence="1 2">CGMCC 1.10133</strain>
    </source>
</reference>
<proteinExistence type="predicted"/>
<organism evidence="1 2">
    <name type="scientific">Luteibacter jiangsuensis</name>
    <dbReference type="NCBI Taxonomy" id="637577"/>
    <lineage>
        <taxon>Bacteria</taxon>
        <taxon>Pseudomonadati</taxon>
        <taxon>Pseudomonadota</taxon>
        <taxon>Gammaproteobacteria</taxon>
        <taxon>Lysobacterales</taxon>
        <taxon>Rhodanobacteraceae</taxon>
        <taxon>Luteibacter</taxon>
    </lineage>
</organism>
<dbReference type="PROSITE" id="PS51257">
    <property type="entry name" value="PROKAR_LIPOPROTEIN"/>
    <property type="match status" value="1"/>
</dbReference>
<gene>
    <name evidence="1" type="ORF">HBF26_07345</name>
</gene>
<dbReference type="Proteomes" id="UP001429601">
    <property type="component" value="Unassembled WGS sequence"/>
</dbReference>
<comment type="caution">
    <text evidence="1">The sequence shown here is derived from an EMBL/GenBank/DDBJ whole genome shotgun (WGS) entry which is preliminary data.</text>
</comment>
<sequence>MRRLADLLPLIALALAFFLVFACMMEQQFEVRHSHCAGYERSTAHLERLPESCKITLPPPGPLEATSLR</sequence>
<protein>
    <recommendedName>
        <fullName evidence="3">Secreted protein</fullName>
    </recommendedName>
</protein>
<keyword evidence="2" id="KW-1185">Reference proteome</keyword>
<evidence type="ECO:0008006" key="3">
    <source>
        <dbReference type="Google" id="ProtNLM"/>
    </source>
</evidence>
<name>A0ABX0Q4M7_9GAMM</name>
<dbReference type="RefSeq" id="WP_167029422.1">
    <property type="nucleotide sequence ID" value="NZ_JAAQQR010000003.1"/>
</dbReference>